<name>A0A2H3B8J0_9AGAR</name>
<evidence type="ECO:0000313" key="3">
    <source>
        <dbReference type="Proteomes" id="UP000218334"/>
    </source>
</evidence>
<dbReference type="EMBL" id="KZ293459">
    <property type="protein sequence ID" value="PBK63332.1"/>
    <property type="molecule type" value="Genomic_DNA"/>
</dbReference>
<feature type="region of interest" description="Disordered" evidence="1">
    <location>
        <begin position="206"/>
        <end position="235"/>
    </location>
</feature>
<dbReference type="AlphaFoldDB" id="A0A2H3B8J0"/>
<feature type="compositionally biased region" description="Polar residues" evidence="1">
    <location>
        <begin position="140"/>
        <end position="162"/>
    </location>
</feature>
<sequence length="309" mass="34741">MSSPTRNQDRHWADCLWCPTPQQPTAAPLPTFQTLPTNFPHGRRYPIKMQLLAPVMYQGSSLSYPLPPPWRNTTGTYGLGMNTSHPLPMIWPTDFQSQRERWSQSSLISGWVFPQPPLNEYSYDLPLGTFRLIAPAAQMATPTLTPRTPSPKSKTHSPNSERTMTPSTPTGLTTSGPSWPQLIEDFSDLSGPKPGNFDIKMLNPIPPSLGPTSEKPWTSTSLSTEEDPYPSIKSTWPSRPEYSPIMTKAYTILRPDTRSPTYGQEPPRSSTIWRSPYTLSPYSLGTISNEFDTFHYNYGTFRELDDVTP</sequence>
<evidence type="ECO:0000313" key="2">
    <source>
        <dbReference type="EMBL" id="PBK63332.1"/>
    </source>
</evidence>
<evidence type="ECO:0000256" key="1">
    <source>
        <dbReference type="SAM" id="MobiDB-lite"/>
    </source>
</evidence>
<organism evidence="2 3">
    <name type="scientific">Armillaria solidipes</name>
    <dbReference type="NCBI Taxonomy" id="1076256"/>
    <lineage>
        <taxon>Eukaryota</taxon>
        <taxon>Fungi</taxon>
        <taxon>Dikarya</taxon>
        <taxon>Basidiomycota</taxon>
        <taxon>Agaricomycotina</taxon>
        <taxon>Agaricomycetes</taxon>
        <taxon>Agaricomycetidae</taxon>
        <taxon>Agaricales</taxon>
        <taxon>Marasmiineae</taxon>
        <taxon>Physalacriaceae</taxon>
        <taxon>Armillaria</taxon>
    </lineage>
</organism>
<gene>
    <name evidence="2" type="ORF">ARMSODRAFT_979996</name>
</gene>
<feature type="compositionally biased region" description="Low complexity" evidence="1">
    <location>
        <begin position="163"/>
        <end position="178"/>
    </location>
</feature>
<keyword evidence="3" id="KW-1185">Reference proteome</keyword>
<proteinExistence type="predicted"/>
<accession>A0A2H3B8J0</accession>
<feature type="region of interest" description="Disordered" evidence="1">
    <location>
        <begin position="140"/>
        <end position="187"/>
    </location>
</feature>
<reference evidence="3" key="1">
    <citation type="journal article" date="2017" name="Nat. Ecol. Evol.">
        <title>Genome expansion and lineage-specific genetic innovations in the forest pathogenic fungi Armillaria.</title>
        <authorList>
            <person name="Sipos G."/>
            <person name="Prasanna A.N."/>
            <person name="Walter M.C."/>
            <person name="O'Connor E."/>
            <person name="Balint B."/>
            <person name="Krizsan K."/>
            <person name="Kiss B."/>
            <person name="Hess J."/>
            <person name="Varga T."/>
            <person name="Slot J."/>
            <person name="Riley R."/>
            <person name="Boka B."/>
            <person name="Rigling D."/>
            <person name="Barry K."/>
            <person name="Lee J."/>
            <person name="Mihaltcheva S."/>
            <person name="LaButti K."/>
            <person name="Lipzen A."/>
            <person name="Waldron R."/>
            <person name="Moloney N.M."/>
            <person name="Sperisen C."/>
            <person name="Kredics L."/>
            <person name="Vagvoelgyi C."/>
            <person name="Patrignani A."/>
            <person name="Fitzpatrick D."/>
            <person name="Nagy I."/>
            <person name="Doyle S."/>
            <person name="Anderson J.B."/>
            <person name="Grigoriev I.V."/>
            <person name="Gueldener U."/>
            <person name="Muensterkoetter M."/>
            <person name="Nagy L.G."/>
        </authorList>
    </citation>
    <scope>NUCLEOTIDE SEQUENCE [LARGE SCALE GENOMIC DNA]</scope>
    <source>
        <strain evidence="3">28-4</strain>
    </source>
</reference>
<protein>
    <submittedName>
        <fullName evidence="2">Uncharacterized protein</fullName>
    </submittedName>
</protein>
<dbReference type="Proteomes" id="UP000218334">
    <property type="component" value="Unassembled WGS sequence"/>
</dbReference>